<dbReference type="EMBL" id="LR214986">
    <property type="protein sequence ID" value="VEU64413.1"/>
    <property type="molecule type" value="Genomic_DNA"/>
</dbReference>
<sequence>MIPEFTEQKLKQILHYTDLDANPSYDAFKSKEFYEIQSGAKGVSKSFGGAIISIYRLVNEKIFCSVWCRNQYNHIANTLRPMFLKVLSFLKDEHNLDYTEYITVTTSGVYWNFDDGGKGRCILFQNFEKTQAFQGITLPNNAFKFGELVIDEPIEDPIDTKKTPLELQQLYEVQEEKIPLLIQNTVLRTQAPDNFQIKVKFFYNIFTTEHFLIQKFHNVVLPILTPDGNPNNVIMEKLIKEHYIQKTDANFDDDLGITITMFAKTFVPKKELSAIQMKNLNSLKNKNLRLWIVTVAGFVFLDETQKTNYFLKPYIINNLGEIRKEIELVEKEYFYTLLKNNEIYSIWDGFDPGKVDNASWVRVALTKKGEILVLEAVEDIKAITKTDSRLQNCRALLKIIDESNKDIMQYLKNKNSFDDEEILTAETFNSVIACDNDIIIENLNAIASEMQLDNIYAVKANRRDTNKQAFGIVSRQNWEKFIFANGLIKLINSQGSKKLLENFTKQVIPDQELKRDESIFAEIYDLINAFEMACSFIYKNQYLIFQSKGE</sequence>
<reference evidence="1 2" key="1">
    <citation type="submission" date="2019-01" db="EMBL/GenBank/DDBJ databases">
        <authorList>
            <consortium name="Pathogen Informatics"/>
        </authorList>
    </citation>
    <scope>NUCLEOTIDE SEQUENCE [LARGE SCALE GENOMIC DNA]</scope>
    <source>
        <strain evidence="1 2">NCTC10142</strain>
        <plasmid evidence="2">13</plasmid>
    </source>
</reference>
<accession>A0A449AHE1</accession>
<dbReference type="AlphaFoldDB" id="A0A449AHE1"/>
<dbReference type="RefSeq" id="WP_129720406.1">
    <property type="nucleotide sequence ID" value="NZ_CP140753.1"/>
</dbReference>
<name>A0A449AHE1_9BACT</name>
<keyword evidence="1" id="KW-0614">Plasmid</keyword>
<gene>
    <name evidence="1" type="ORF">NCTC10142_00153</name>
</gene>
<evidence type="ECO:0000313" key="1">
    <source>
        <dbReference type="EMBL" id="VEU64413.1"/>
    </source>
</evidence>
<proteinExistence type="predicted"/>
<evidence type="ECO:0000313" key="2">
    <source>
        <dbReference type="Proteomes" id="UP000289506"/>
    </source>
</evidence>
<protein>
    <submittedName>
        <fullName evidence="1">Uncharacterized protein</fullName>
    </submittedName>
</protein>
<organism evidence="1 2">
    <name type="scientific">Mycoplasmopsis cynos</name>
    <dbReference type="NCBI Taxonomy" id="171284"/>
    <lineage>
        <taxon>Bacteria</taxon>
        <taxon>Bacillati</taxon>
        <taxon>Mycoplasmatota</taxon>
        <taxon>Mycoplasmoidales</taxon>
        <taxon>Metamycoplasmataceae</taxon>
        <taxon>Mycoplasmopsis</taxon>
    </lineage>
</organism>
<geneLocation type="plasmid" evidence="1 2">
    <name>13</name>
</geneLocation>
<dbReference type="Proteomes" id="UP000289506">
    <property type="component" value="Plasmid 13"/>
</dbReference>